<name>A0AAQ4E280_AMBAM</name>
<gene>
    <name evidence="2" type="ORF">V5799_014713</name>
</gene>
<protein>
    <submittedName>
        <fullName evidence="2">Uncharacterized protein</fullName>
    </submittedName>
</protein>
<keyword evidence="3" id="KW-1185">Reference proteome</keyword>
<comment type="caution">
    <text evidence="2">The sequence shown here is derived from an EMBL/GenBank/DDBJ whole genome shotgun (WGS) entry which is preliminary data.</text>
</comment>
<accession>A0AAQ4E280</accession>
<proteinExistence type="predicted"/>
<evidence type="ECO:0000313" key="2">
    <source>
        <dbReference type="EMBL" id="KAK8768820.1"/>
    </source>
</evidence>
<feature type="region of interest" description="Disordered" evidence="1">
    <location>
        <begin position="168"/>
        <end position="201"/>
    </location>
</feature>
<sequence length="323" mass="34643">MQSNVPSPRSPRAGTILLTVREVDPATWNALQQRPEGLQIAQVTLKRGRDDAAPPEGVPEAKRNNRSGPGVSDERDADTLAPERGASRPPHPTEAEGCPDERGSAIESDGKEEIPLEHNHAQEGAPDAPDADPSGADGQGPDASVDQAAMALLDLRYGWLARRAIPAAGNGNPYEAIAEPPSADDRHSIAPLPPDEDSPPRGISRELLRYALKSSGSDIVRISSPTMLKSLLRPRWKRCCLAEGGRCDVCAKRAITAGAGDNDNESSSVMAPELQLPAIVVLSKGKFHKMSKDQASGPPREEKMKRLEGIVKKLWIKKAEPML</sequence>
<dbReference type="EMBL" id="JARKHS020023413">
    <property type="protein sequence ID" value="KAK8768820.1"/>
    <property type="molecule type" value="Genomic_DNA"/>
</dbReference>
<feature type="compositionally biased region" description="Basic and acidic residues" evidence="1">
    <location>
        <begin position="91"/>
        <end position="121"/>
    </location>
</feature>
<evidence type="ECO:0000256" key="1">
    <source>
        <dbReference type="SAM" id="MobiDB-lite"/>
    </source>
</evidence>
<dbReference type="AlphaFoldDB" id="A0AAQ4E280"/>
<dbReference type="Proteomes" id="UP001321473">
    <property type="component" value="Unassembled WGS sequence"/>
</dbReference>
<evidence type="ECO:0000313" key="3">
    <source>
        <dbReference type="Proteomes" id="UP001321473"/>
    </source>
</evidence>
<organism evidence="2 3">
    <name type="scientific">Amblyomma americanum</name>
    <name type="common">Lone star tick</name>
    <dbReference type="NCBI Taxonomy" id="6943"/>
    <lineage>
        <taxon>Eukaryota</taxon>
        <taxon>Metazoa</taxon>
        <taxon>Ecdysozoa</taxon>
        <taxon>Arthropoda</taxon>
        <taxon>Chelicerata</taxon>
        <taxon>Arachnida</taxon>
        <taxon>Acari</taxon>
        <taxon>Parasitiformes</taxon>
        <taxon>Ixodida</taxon>
        <taxon>Ixodoidea</taxon>
        <taxon>Ixodidae</taxon>
        <taxon>Amblyomminae</taxon>
        <taxon>Amblyomma</taxon>
    </lineage>
</organism>
<feature type="compositionally biased region" description="Low complexity" evidence="1">
    <location>
        <begin position="124"/>
        <end position="143"/>
    </location>
</feature>
<feature type="region of interest" description="Disordered" evidence="1">
    <location>
        <begin position="33"/>
        <end position="143"/>
    </location>
</feature>
<reference evidence="2 3" key="1">
    <citation type="journal article" date="2023" name="Arcadia Sci">
        <title>De novo assembly of a long-read Amblyomma americanum tick genome.</title>
        <authorList>
            <person name="Chou S."/>
            <person name="Poskanzer K.E."/>
            <person name="Rollins M."/>
            <person name="Thuy-Boun P.S."/>
        </authorList>
    </citation>
    <scope>NUCLEOTIDE SEQUENCE [LARGE SCALE GENOMIC DNA]</scope>
    <source>
        <strain evidence="2">F_SG_1</strain>
        <tissue evidence="2">Salivary glands</tissue>
    </source>
</reference>